<evidence type="ECO:0000256" key="2">
    <source>
        <dbReference type="ARBA" id="ARBA00023169"/>
    </source>
</evidence>
<protein>
    <submittedName>
        <fullName evidence="5">Sugar transferase involved in LPS biosynthesis (Colanic, teichoic acid)</fullName>
    </submittedName>
</protein>
<evidence type="ECO:0000313" key="6">
    <source>
        <dbReference type="Proteomes" id="UP000199478"/>
    </source>
</evidence>
<dbReference type="STRING" id="390270.SAMN04488005_2053"/>
<sequence>MFDFRYDTAVIAQPELPTSLTIPRTKVMFDRIVALLLLGPLIICAAVLAVLNPFVNAGSLIFTQKRMGQNCKPFTMIKFRTMHTARQARGAFDRLESERVTPLGQFLRRSRIDELPQIINVLRGEMSLIGPRPDCYDHALVYLRDVPGYAARQGALPGISGYAQTELGYIDDMDAMRRRVAADLYYIAHASFGFDLRIAWRTLGVVMGRRGA</sequence>
<keyword evidence="3" id="KW-0812">Transmembrane</keyword>
<dbReference type="GO" id="GO:0000271">
    <property type="term" value="P:polysaccharide biosynthetic process"/>
    <property type="evidence" value="ECO:0007669"/>
    <property type="project" value="UniProtKB-KW"/>
</dbReference>
<dbReference type="AlphaFoldDB" id="A0A1I6GQW4"/>
<organism evidence="5 6">
    <name type="scientific">Yoonia tamlensis</name>
    <dbReference type="NCBI Taxonomy" id="390270"/>
    <lineage>
        <taxon>Bacteria</taxon>
        <taxon>Pseudomonadati</taxon>
        <taxon>Pseudomonadota</taxon>
        <taxon>Alphaproteobacteria</taxon>
        <taxon>Rhodobacterales</taxon>
        <taxon>Paracoccaceae</taxon>
        <taxon>Yoonia</taxon>
    </lineage>
</organism>
<feature type="transmembrane region" description="Helical" evidence="3">
    <location>
        <begin position="32"/>
        <end position="55"/>
    </location>
</feature>
<keyword evidence="3" id="KW-1133">Transmembrane helix</keyword>
<comment type="similarity">
    <text evidence="1">Belongs to the bacterial sugar transferase family.</text>
</comment>
<evidence type="ECO:0000256" key="3">
    <source>
        <dbReference type="SAM" id="Phobius"/>
    </source>
</evidence>
<dbReference type="EMBL" id="FOYP01000001">
    <property type="protein sequence ID" value="SFR44633.1"/>
    <property type="molecule type" value="Genomic_DNA"/>
</dbReference>
<accession>A0A1I6GQW4</accession>
<evidence type="ECO:0000313" key="5">
    <source>
        <dbReference type="EMBL" id="SFR44633.1"/>
    </source>
</evidence>
<reference evidence="6" key="1">
    <citation type="submission" date="2016-10" db="EMBL/GenBank/DDBJ databases">
        <authorList>
            <person name="Varghese N."/>
            <person name="Submissions S."/>
        </authorList>
    </citation>
    <scope>NUCLEOTIDE SEQUENCE [LARGE SCALE GENOMIC DNA]</scope>
    <source>
        <strain evidence="6">DSM 26879</strain>
    </source>
</reference>
<dbReference type="OrthoDB" id="9808602at2"/>
<evidence type="ECO:0000259" key="4">
    <source>
        <dbReference type="Pfam" id="PF02397"/>
    </source>
</evidence>
<dbReference type="PANTHER" id="PTHR30576">
    <property type="entry name" value="COLANIC BIOSYNTHESIS UDP-GLUCOSE LIPID CARRIER TRANSFERASE"/>
    <property type="match status" value="1"/>
</dbReference>
<dbReference type="RefSeq" id="WP_090199586.1">
    <property type="nucleotide sequence ID" value="NZ_FOYP01000001.1"/>
</dbReference>
<dbReference type="GO" id="GO:0016780">
    <property type="term" value="F:phosphotransferase activity, for other substituted phosphate groups"/>
    <property type="evidence" value="ECO:0007669"/>
    <property type="project" value="TreeGrafter"/>
</dbReference>
<evidence type="ECO:0000256" key="1">
    <source>
        <dbReference type="ARBA" id="ARBA00006464"/>
    </source>
</evidence>
<proteinExistence type="inferred from homology"/>
<keyword evidence="5" id="KW-0808">Transferase</keyword>
<keyword evidence="3" id="KW-0472">Membrane</keyword>
<keyword evidence="6" id="KW-1185">Reference proteome</keyword>
<dbReference type="Proteomes" id="UP000199478">
    <property type="component" value="Unassembled WGS sequence"/>
</dbReference>
<keyword evidence="2" id="KW-0270">Exopolysaccharide synthesis</keyword>
<dbReference type="PANTHER" id="PTHR30576:SF0">
    <property type="entry name" value="UNDECAPRENYL-PHOSPHATE N-ACETYLGALACTOSAMINYL 1-PHOSPHATE TRANSFERASE-RELATED"/>
    <property type="match status" value="1"/>
</dbReference>
<feature type="domain" description="Bacterial sugar transferase" evidence="4">
    <location>
        <begin position="26"/>
        <end position="207"/>
    </location>
</feature>
<gene>
    <name evidence="5" type="ORF">SAMN04488005_2053</name>
</gene>
<dbReference type="Pfam" id="PF02397">
    <property type="entry name" value="Bac_transf"/>
    <property type="match status" value="1"/>
</dbReference>
<dbReference type="InterPro" id="IPR003362">
    <property type="entry name" value="Bact_transf"/>
</dbReference>
<name>A0A1I6GQW4_9RHOB</name>